<keyword evidence="2" id="KW-0808">Transferase</keyword>
<evidence type="ECO:0000313" key="5">
    <source>
        <dbReference type="Proteomes" id="UP001324634"/>
    </source>
</evidence>
<dbReference type="CDD" id="cd18103">
    <property type="entry name" value="SpoU-like_RlmB"/>
    <property type="match status" value="1"/>
</dbReference>
<dbReference type="GO" id="GO:0032259">
    <property type="term" value="P:methylation"/>
    <property type="evidence" value="ECO:0007669"/>
    <property type="project" value="UniProtKB-KW"/>
</dbReference>
<dbReference type="GO" id="GO:0008173">
    <property type="term" value="F:RNA methyltransferase activity"/>
    <property type="evidence" value="ECO:0007669"/>
    <property type="project" value="InterPro"/>
</dbReference>
<evidence type="ECO:0000313" key="4">
    <source>
        <dbReference type="EMBL" id="WPU65270.1"/>
    </source>
</evidence>
<evidence type="ECO:0000256" key="1">
    <source>
        <dbReference type="ARBA" id="ARBA00022603"/>
    </source>
</evidence>
<feature type="domain" description="tRNA/rRNA methyltransferase SpoU type" evidence="3">
    <location>
        <begin position="106"/>
        <end position="246"/>
    </location>
</feature>
<dbReference type="KEGG" id="psti:SOO65_00750"/>
<dbReference type="InterPro" id="IPR001537">
    <property type="entry name" value="SpoU_MeTrfase"/>
</dbReference>
<dbReference type="RefSeq" id="WP_321395465.1">
    <property type="nucleotide sequence ID" value="NZ_CP139487.1"/>
</dbReference>
<dbReference type="PANTHER" id="PTHR46429:SF1">
    <property type="entry name" value="23S RRNA (GUANOSINE-2'-O-)-METHYLTRANSFERASE RLMB"/>
    <property type="match status" value="1"/>
</dbReference>
<dbReference type="GO" id="GO:0006396">
    <property type="term" value="P:RNA processing"/>
    <property type="evidence" value="ECO:0007669"/>
    <property type="project" value="InterPro"/>
</dbReference>
<dbReference type="Gene3D" id="3.40.1280.10">
    <property type="match status" value="1"/>
</dbReference>
<protein>
    <submittedName>
        <fullName evidence="4">RNA methyltransferase</fullName>
    </submittedName>
</protein>
<sequence>MSADFDLIFGLHSIAAALKNPARSHMKLVATDEGLQELQKKHRIVPKNYNVKTDILSSHALQEQAKKLCAHLDLDFTRVPSGIYLQTSPIQTFTLQEYLKRPNARLLALDQITDVHNGAAILRAACFYGVNGVLVPSEKSFGLTPSFYRIASGAVEYVNLIRVNSLSRAVGQLNEAGYLTVGLSEHSSENLSQNEIRTQNKICLLLGAEETGLSNAVARLVQKNMSLPSQGEIKSLNVSNAAAIAMEKCFGL</sequence>
<dbReference type="PANTHER" id="PTHR46429">
    <property type="entry name" value="23S RRNA (GUANOSINE-2'-O-)-METHYLTRANSFERASE RLMB"/>
    <property type="match status" value="1"/>
</dbReference>
<gene>
    <name evidence="4" type="ORF">SOO65_00750</name>
</gene>
<keyword evidence="5" id="KW-1185">Reference proteome</keyword>
<dbReference type="GO" id="GO:0003723">
    <property type="term" value="F:RNA binding"/>
    <property type="evidence" value="ECO:0007669"/>
    <property type="project" value="InterPro"/>
</dbReference>
<organism evidence="4 5">
    <name type="scientific">Peredibacter starrii</name>
    <dbReference type="NCBI Taxonomy" id="28202"/>
    <lineage>
        <taxon>Bacteria</taxon>
        <taxon>Pseudomonadati</taxon>
        <taxon>Bdellovibrionota</taxon>
        <taxon>Bacteriovoracia</taxon>
        <taxon>Bacteriovoracales</taxon>
        <taxon>Bacteriovoracaceae</taxon>
        <taxon>Peredibacter</taxon>
    </lineage>
</organism>
<name>A0AAX4HPY5_9BACT</name>
<dbReference type="SUPFAM" id="SSF75217">
    <property type="entry name" value="alpha/beta knot"/>
    <property type="match status" value="1"/>
</dbReference>
<dbReference type="Pfam" id="PF00588">
    <property type="entry name" value="SpoU_methylase"/>
    <property type="match status" value="1"/>
</dbReference>
<evidence type="ECO:0000259" key="3">
    <source>
        <dbReference type="Pfam" id="PF00588"/>
    </source>
</evidence>
<accession>A0AAX4HPY5</accession>
<keyword evidence="1 4" id="KW-0489">Methyltransferase</keyword>
<dbReference type="EMBL" id="CP139487">
    <property type="protein sequence ID" value="WPU65270.1"/>
    <property type="molecule type" value="Genomic_DNA"/>
</dbReference>
<dbReference type="InterPro" id="IPR004441">
    <property type="entry name" value="rRNA_MeTrfase_TrmH"/>
</dbReference>
<dbReference type="InterPro" id="IPR029028">
    <property type="entry name" value="Alpha/beta_knot_MTases"/>
</dbReference>
<dbReference type="AlphaFoldDB" id="A0AAX4HPY5"/>
<dbReference type="InterPro" id="IPR029026">
    <property type="entry name" value="tRNA_m1G_MTases_N"/>
</dbReference>
<reference evidence="4 5" key="1">
    <citation type="submission" date="2023-11" db="EMBL/GenBank/DDBJ databases">
        <title>Peredibacter starrii A3.12.</title>
        <authorList>
            <person name="Mitchell R.J."/>
        </authorList>
    </citation>
    <scope>NUCLEOTIDE SEQUENCE [LARGE SCALE GENOMIC DNA]</scope>
    <source>
        <strain evidence="4 5">A3.12</strain>
    </source>
</reference>
<proteinExistence type="predicted"/>
<evidence type="ECO:0000256" key="2">
    <source>
        <dbReference type="ARBA" id="ARBA00022679"/>
    </source>
</evidence>
<dbReference type="Proteomes" id="UP001324634">
    <property type="component" value="Chromosome"/>
</dbReference>
<dbReference type="GO" id="GO:0005829">
    <property type="term" value="C:cytosol"/>
    <property type="evidence" value="ECO:0007669"/>
    <property type="project" value="TreeGrafter"/>
</dbReference>